<dbReference type="GO" id="GO:0046348">
    <property type="term" value="P:amino sugar catabolic process"/>
    <property type="evidence" value="ECO:0007669"/>
    <property type="project" value="InterPro"/>
</dbReference>
<dbReference type="CDD" id="cd05007">
    <property type="entry name" value="SIS_Etherase"/>
    <property type="match status" value="1"/>
</dbReference>
<feature type="domain" description="SIS" evidence="5">
    <location>
        <begin position="68"/>
        <end position="229"/>
    </location>
</feature>
<organism evidence="6 7">
    <name type="scientific">Carbonactinospora thermoautotrophica</name>
    <dbReference type="NCBI Taxonomy" id="1469144"/>
    <lineage>
        <taxon>Bacteria</taxon>
        <taxon>Bacillati</taxon>
        <taxon>Actinomycetota</taxon>
        <taxon>Actinomycetes</taxon>
        <taxon>Kitasatosporales</taxon>
        <taxon>Carbonactinosporaceae</taxon>
        <taxon>Carbonactinospora</taxon>
    </lineage>
</organism>
<evidence type="ECO:0000256" key="1">
    <source>
        <dbReference type="ARBA" id="ARBA00023239"/>
    </source>
</evidence>
<dbReference type="NCBIfam" id="TIGR00274">
    <property type="entry name" value="N-acetylmuramic acid 6-phosphate etherase"/>
    <property type="match status" value="1"/>
</dbReference>
<dbReference type="InterPro" id="IPR040190">
    <property type="entry name" value="MURQ/GCKR"/>
</dbReference>
<comment type="subunit">
    <text evidence="3">Homodimer.</text>
</comment>
<dbReference type="Pfam" id="PF22645">
    <property type="entry name" value="GKRP_SIS_N"/>
    <property type="match status" value="1"/>
</dbReference>
<protein>
    <recommendedName>
        <fullName evidence="3">N-acetylmuramic acid 6-phosphate etherase</fullName>
        <shortName evidence="3">MurNAc-6-P etherase</shortName>
        <ecNumber evidence="3">4.2.1.126</ecNumber>
    </recommendedName>
    <alternativeName>
        <fullName evidence="3">N-acetylmuramic acid 6-phosphate hydrolase</fullName>
    </alternativeName>
    <alternativeName>
        <fullName evidence="3">N-acetylmuramic acid 6-phosphate lyase</fullName>
    </alternativeName>
</protein>
<feature type="region of interest" description="Disordered" evidence="4">
    <location>
        <begin position="1"/>
        <end position="29"/>
    </location>
</feature>
<dbReference type="NCBIfam" id="NF009222">
    <property type="entry name" value="PRK12570.1"/>
    <property type="match status" value="1"/>
</dbReference>
<evidence type="ECO:0000313" key="7">
    <source>
        <dbReference type="Proteomes" id="UP000070188"/>
    </source>
</evidence>
<dbReference type="EC" id="4.2.1.126" evidence="3"/>
<feature type="compositionally biased region" description="Basic and acidic residues" evidence="4">
    <location>
        <begin position="19"/>
        <end position="29"/>
    </location>
</feature>
<dbReference type="RefSeq" id="WP_066887703.1">
    <property type="nucleotide sequence ID" value="NZ_CP171739.1"/>
</dbReference>
<keyword evidence="7" id="KW-1185">Reference proteome</keyword>
<dbReference type="GO" id="GO:0097173">
    <property type="term" value="P:N-acetylmuramic acid catabolic process"/>
    <property type="evidence" value="ECO:0007669"/>
    <property type="project" value="UniProtKB-UniPathway"/>
</dbReference>
<comment type="miscellaneous">
    <text evidence="3">A lyase-type mechanism (elimination/hydration) is suggested for the cleavage of the lactyl ether bond of MurNAc 6-phosphate, with the formation of an alpha,beta-unsaturated aldehyde intermediate with (E)-stereochemistry, followed by the syn addition of water to give product.</text>
</comment>
<dbReference type="InterPro" id="IPR005486">
    <property type="entry name" value="Glucokinase_regulatory_CS"/>
</dbReference>
<dbReference type="GO" id="GO:0097367">
    <property type="term" value="F:carbohydrate derivative binding"/>
    <property type="evidence" value="ECO:0007669"/>
    <property type="project" value="InterPro"/>
</dbReference>
<dbReference type="Gene3D" id="3.40.50.10490">
    <property type="entry name" value="Glucose-6-phosphate isomerase like protein, domain 1"/>
    <property type="match status" value="1"/>
</dbReference>
<sequence>MTQGPVESASGAFAVRVDSPTEGRNPRTLDIDRLPTLEILRLINAEDAQVAPAVAGALPELARVVDLAVGALRRGGRVHYFGAGTSGRIGVLDAVELWPTFQLEPNRVIAHHAGGVGALYQAVEGVEDDPELGARDAAGVAAGDVAIGLTASGRTPYVAGALRVARERGAATVLVSANPRAPIAQQVDVCVAADTGPEVIAGSTRMKAGTAQKLILNAFSTAVMIRLGRTYSNLMVDLKATNTKLRGRLVTILVEATGAEEAACRRVLAQAGGDLKVALVSLLAGVPPDRAEVALAAADGVVRQALVEASRNG</sequence>
<comment type="function">
    <text evidence="3">Specifically catalyzes the cleavage of the D-lactyl ether substituent of MurNAc 6-phosphate, producing GlcNAc 6-phosphate and D-lactate.</text>
</comment>
<reference evidence="7" key="1">
    <citation type="submission" date="2015-04" db="EMBL/GenBank/DDBJ databases">
        <title>Physiological reanalysis, assessment of diazotrophy, and genome sequences of multiple isolates of Streptomyces thermoautotrophicus.</title>
        <authorList>
            <person name="MacKellar D.C."/>
            <person name="Lieber L."/>
            <person name="Norman J."/>
            <person name="Bolger A."/>
            <person name="Tobin C."/>
            <person name="Murray J.W."/>
            <person name="Chang R."/>
            <person name="Ford T."/>
            <person name="Nguyen P.Q."/>
            <person name="Woodward J."/>
            <person name="Permingeat H."/>
            <person name="Joshi N.S."/>
            <person name="Silver P.A."/>
            <person name="Usadel B."/>
            <person name="Rutherford A.W."/>
            <person name="Friesen M."/>
            <person name="Prell J."/>
        </authorList>
    </citation>
    <scope>NUCLEOTIDE SEQUENCE [LARGE SCALE GENOMIC DNA]</scope>
    <source>
        <strain evidence="7">H1</strain>
    </source>
</reference>
<dbReference type="PANTHER" id="PTHR10088:SF4">
    <property type="entry name" value="GLUCOKINASE REGULATORY PROTEIN"/>
    <property type="match status" value="1"/>
</dbReference>
<dbReference type="Proteomes" id="UP000070188">
    <property type="component" value="Unassembled WGS sequence"/>
</dbReference>
<keyword evidence="1 3" id="KW-0456">Lyase</keyword>
<comment type="pathway">
    <text evidence="3">Amino-sugar metabolism; N-acetylmuramate degradation.</text>
</comment>
<dbReference type="GO" id="GO:0009254">
    <property type="term" value="P:peptidoglycan turnover"/>
    <property type="evidence" value="ECO:0007669"/>
    <property type="project" value="TreeGrafter"/>
</dbReference>
<dbReference type="Gene3D" id="1.10.8.1080">
    <property type="match status" value="1"/>
</dbReference>
<dbReference type="HAMAP" id="MF_00068">
    <property type="entry name" value="MurQ"/>
    <property type="match status" value="1"/>
</dbReference>
<dbReference type="UniPathway" id="UPA00342"/>
<dbReference type="PROSITE" id="PS01272">
    <property type="entry name" value="GCKR"/>
    <property type="match status" value="1"/>
</dbReference>
<evidence type="ECO:0000259" key="5">
    <source>
        <dbReference type="PROSITE" id="PS51464"/>
    </source>
</evidence>
<dbReference type="AlphaFoldDB" id="A0A132MTY9"/>
<dbReference type="SUPFAM" id="SSF53697">
    <property type="entry name" value="SIS domain"/>
    <property type="match status" value="1"/>
</dbReference>
<dbReference type="InterPro" id="IPR001347">
    <property type="entry name" value="SIS_dom"/>
</dbReference>
<evidence type="ECO:0000256" key="3">
    <source>
        <dbReference type="HAMAP-Rule" id="MF_00068"/>
    </source>
</evidence>
<dbReference type="GO" id="GO:0016835">
    <property type="term" value="F:carbon-oxygen lyase activity"/>
    <property type="evidence" value="ECO:0007669"/>
    <property type="project" value="UniProtKB-UniRule"/>
</dbReference>
<name>A0A132MTY9_9ACTN</name>
<comment type="similarity">
    <text evidence="3">Belongs to the GCKR-like family. MurNAc-6-P etherase subfamily.</text>
</comment>
<dbReference type="STRING" id="1469144.LI90_2331"/>
<dbReference type="PROSITE" id="PS51464">
    <property type="entry name" value="SIS"/>
    <property type="match status" value="1"/>
</dbReference>
<dbReference type="NCBIfam" id="NF003915">
    <property type="entry name" value="PRK05441.1"/>
    <property type="match status" value="1"/>
</dbReference>
<feature type="active site" evidence="3">
    <location>
        <position position="127"/>
    </location>
</feature>
<proteinExistence type="inferred from homology"/>
<comment type="caution">
    <text evidence="6">The sequence shown here is derived from an EMBL/GenBank/DDBJ whole genome shotgun (WGS) entry which is preliminary data.</text>
</comment>
<dbReference type="PATRIC" id="fig|1469144.10.peg.2531"/>
<dbReference type="OrthoDB" id="9813395at2"/>
<dbReference type="EMBL" id="LAXD01000001">
    <property type="protein sequence ID" value="KWX01303.1"/>
    <property type="molecule type" value="Genomic_DNA"/>
</dbReference>
<evidence type="ECO:0000256" key="2">
    <source>
        <dbReference type="ARBA" id="ARBA00023277"/>
    </source>
</evidence>
<evidence type="ECO:0000256" key="4">
    <source>
        <dbReference type="SAM" id="MobiDB-lite"/>
    </source>
</evidence>
<evidence type="ECO:0000313" key="6">
    <source>
        <dbReference type="EMBL" id="KWX01303.1"/>
    </source>
</evidence>
<dbReference type="InterPro" id="IPR005488">
    <property type="entry name" value="Etherase_MurQ"/>
</dbReference>
<keyword evidence="2 3" id="KW-0119">Carbohydrate metabolism</keyword>
<dbReference type="InterPro" id="IPR046348">
    <property type="entry name" value="SIS_dom_sf"/>
</dbReference>
<feature type="active site" description="Proton donor" evidence="3">
    <location>
        <position position="96"/>
    </location>
</feature>
<comment type="catalytic activity">
    <reaction evidence="3">
        <text>N-acetyl-D-muramate 6-phosphate + H2O = N-acetyl-D-glucosamine 6-phosphate + (R)-lactate</text>
        <dbReference type="Rhea" id="RHEA:26410"/>
        <dbReference type="ChEBI" id="CHEBI:15377"/>
        <dbReference type="ChEBI" id="CHEBI:16004"/>
        <dbReference type="ChEBI" id="CHEBI:57513"/>
        <dbReference type="ChEBI" id="CHEBI:58722"/>
        <dbReference type="EC" id="4.2.1.126"/>
    </reaction>
</comment>
<gene>
    <name evidence="3" type="primary">murQ</name>
    <name evidence="6" type="ORF">LI90_2331</name>
</gene>
<accession>A0A132MTY9</accession>
<dbReference type="GO" id="GO:0016803">
    <property type="term" value="F:ether hydrolase activity"/>
    <property type="evidence" value="ECO:0007669"/>
    <property type="project" value="TreeGrafter"/>
</dbReference>
<dbReference type="PANTHER" id="PTHR10088">
    <property type="entry name" value="GLUCOKINASE REGULATORY PROTEIN"/>
    <property type="match status" value="1"/>
</dbReference>